<evidence type="ECO:0000313" key="5">
    <source>
        <dbReference type="Proteomes" id="UP000463949"/>
    </source>
</evidence>
<sequence>MCVYCPLFNVNGLPLSSKRRTQYERYRGGTLFIGITENPPWVIATAAGPQGVDIDLLDRFAESLDATIEWHWGSENELLQALQHHQLDIVAGGLTSNTRLGQLAATTRPYYTTHHVIGMATRGTQANTLEKTSVAGQKVAVPRLNRVMQPIRALDATPVITSRLHDAPGWVAAPHWWLDAHGFRPTTHRLASEHHVMALPKGENALMLALQRHLNDSHSLHAQLQRFEAAE</sequence>
<protein>
    <recommendedName>
        <fullName evidence="3">Solute-binding protein family 3/N-terminal domain-containing protein</fullName>
    </recommendedName>
</protein>
<evidence type="ECO:0000256" key="1">
    <source>
        <dbReference type="ARBA" id="ARBA00010333"/>
    </source>
</evidence>
<dbReference type="SUPFAM" id="SSF53850">
    <property type="entry name" value="Periplasmic binding protein-like II"/>
    <property type="match status" value="1"/>
</dbReference>
<dbReference type="PANTHER" id="PTHR35936:SF32">
    <property type="entry name" value="MEMBRANE-BOUND LYTIC MUREIN TRANSGLYCOSYLASE F"/>
    <property type="match status" value="1"/>
</dbReference>
<dbReference type="KEGG" id="hmd:CTT34_11995"/>
<evidence type="ECO:0000313" key="4">
    <source>
        <dbReference type="EMBL" id="QHD50356.1"/>
    </source>
</evidence>
<dbReference type="RefSeq" id="WP_159342638.1">
    <property type="nucleotide sequence ID" value="NZ_CP024621.1"/>
</dbReference>
<evidence type="ECO:0000256" key="2">
    <source>
        <dbReference type="ARBA" id="ARBA00022729"/>
    </source>
</evidence>
<dbReference type="Pfam" id="PF00497">
    <property type="entry name" value="SBP_bac_3"/>
    <property type="match status" value="1"/>
</dbReference>
<proteinExistence type="inferred from homology"/>
<comment type="similarity">
    <text evidence="1">Belongs to the bacterial solute-binding protein 3 family.</text>
</comment>
<dbReference type="InterPro" id="IPR001638">
    <property type="entry name" value="Solute-binding_3/MltF_N"/>
</dbReference>
<reference evidence="4 5" key="1">
    <citation type="submission" date="2017-10" db="EMBL/GenBank/DDBJ databases">
        <title>Coral associated bacteria.</title>
        <authorList>
            <person name="Wang X."/>
        </authorList>
    </citation>
    <scope>NUCLEOTIDE SEQUENCE [LARGE SCALE GENOMIC DNA]</scope>
    <source>
        <strain evidence="4 5">SCSIO 43005</strain>
    </source>
</reference>
<dbReference type="Proteomes" id="UP000463949">
    <property type="component" value="Chromosome"/>
</dbReference>
<dbReference type="Gene3D" id="3.40.190.10">
    <property type="entry name" value="Periplasmic binding protein-like II"/>
    <property type="match status" value="1"/>
</dbReference>
<dbReference type="OrthoDB" id="6150901at2"/>
<keyword evidence="2" id="KW-0732">Signal</keyword>
<gene>
    <name evidence="4" type="ORF">CTT34_11995</name>
</gene>
<dbReference type="EMBL" id="CP024621">
    <property type="protein sequence ID" value="QHD50356.1"/>
    <property type="molecule type" value="Genomic_DNA"/>
</dbReference>
<feature type="domain" description="Solute-binding protein family 3/N-terminal" evidence="3">
    <location>
        <begin position="33"/>
        <end position="216"/>
    </location>
</feature>
<dbReference type="PANTHER" id="PTHR35936">
    <property type="entry name" value="MEMBRANE-BOUND LYTIC MUREIN TRANSGLYCOSYLASE F"/>
    <property type="match status" value="1"/>
</dbReference>
<accession>A0A857GPF2</accession>
<dbReference type="AlphaFoldDB" id="A0A857GPF2"/>
<name>A0A857GPF2_9GAMM</name>
<organism evidence="4 5">
    <name type="scientific">Vreelandella aquamarina</name>
    <dbReference type="NCBI Taxonomy" id="77097"/>
    <lineage>
        <taxon>Bacteria</taxon>
        <taxon>Pseudomonadati</taxon>
        <taxon>Pseudomonadota</taxon>
        <taxon>Gammaproteobacteria</taxon>
        <taxon>Oceanospirillales</taxon>
        <taxon>Halomonadaceae</taxon>
        <taxon>Vreelandella</taxon>
    </lineage>
</organism>
<evidence type="ECO:0000259" key="3">
    <source>
        <dbReference type="Pfam" id="PF00497"/>
    </source>
</evidence>